<evidence type="ECO:0000313" key="2">
    <source>
        <dbReference type="EMBL" id="BAO19038.1"/>
    </source>
</evidence>
<proteinExistence type="predicted"/>
<dbReference type="EMBL" id="AB853026">
    <property type="protein sequence ID" value="BAO19038.1"/>
    <property type="molecule type" value="Genomic_DNA"/>
</dbReference>
<reference evidence="2" key="2">
    <citation type="submission" date="2024-06" db="EMBL/GenBank/DDBJ databases">
        <authorList>
            <person name="Sakai Y."/>
            <person name="Fujii T."/>
        </authorList>
    </citation>
    <scope>NUCLEOTIDE SEQUENCE</scope>
    <source>
        <strain evidence="2">M701</strain>
        <plasmid evidence="2">pM7012</plasmid>
    </source>
</reference>
<name>V5YP06_9BURK</name>
<evidence type="ECO:0000256" key="1">
    <source>
        <dbReference type="SAM" id="MobiDB-lite"/>
    </source>
</evidence>
<sequence length="267" mass="28860">MRRAESQVGDADVQNPQDGRRSTRADRGTGHACCRDRGSVPGLGDSRASRDPPTLLRGVFRFVMASTAGFRMIASHGLSLPPWIEENAYFSDPSHRVWLRRRIGLFGVPVAFILHNPSTAGLVKNDPTVRRGLGFAMSIGASDLIFVNAATGIATNADALADMDDPIGPMADEALRVAAEFCLSRGGVLIAAWGAPKGKAATRRLMDSRFEAILRLGLPLNVLRLTGSGYPEHPLRLPAKLRPVPWRYPQPRLQSHSPVLVTGDLLG</sequence>
<dbReference type="AlphaFoldDB" id="V5YP06"/>
<protein>
    <recommendedName>
        <fullName evidence="3">DUF1643 domain-containing protein</fullName>
    </recommendedName>
</protein>
<dbReference type="InterPro" id="IPR012441">
    <property type="entry name" value="DUF1643"/>
</dbReference>
<geneLocation type="plasmid" evidence="2">
    <name>pM7012</name>
</geneLocation>
<evidence type="ECO:0008006" key="3">
    <source>
        <dbReference type="Google" id="ProtNLM"/>
    </source>
</evidence>
<dbReference type="Pfam" id="PF07799">
    <property type="entry name" value="DUF1643"/>
    <property type="match status" value="1"/>
</dbReference>
<accession>V5YP06</accession>
<reference evidence="2" key="1">
    <citation type="journal article" date="2014" name="Microbiology">
        <title>A 2,4-dichlorophenoxyacetic acid degradation plasmid pM7012 discloses distribution of an unclassified megaplasmid group across bacterial species.</title>
        <authorList>
            <person name="Sakai Y."/>
            <person name="Ogawa N."/>
            <person name="Shimomura Y."/>
            <person name="Fujii T."/>
        </authorList>
    </citation>
    <scope>NUCLEOTIDE SEQUENCE</scope>
    <source>
        <strain evidence="2">M701</strain>
    </source>
</reference>
<keyword evidence="2" id="KW-0614">Plasmid</keyword>
<organism evidence="2">
    <name type="scientific">Burkholderia sp. M701</name>
    <dbReference type="NCBI Taxonomy" id="326454"/>
    <lineage>
        <taxon>Bacteria</taxon>
        <taxon>Pseudomonadati</taxon>
        <taxon>Pseudomonadota</taxon>
        <taxon>Betaproteobacteria</taxon>
        <taxon>Burkholderiales</taxon>
        <taxon>Burkholderiaceae</taxon>
        <taxon>Burkholderia</taxon>
    </lineage>
</organism>
<feature type="region of interest" description="Disordered" evidence="1">
    <location>
        <begin position="1"/>
        <end position="49"/>
    </location>
</feature>
<feature type="compositionally biased region" description="Basic and acidic residues" evidence="1">
    <location>
        <begin position="18"/>
        <end position="38"/>
    </location>
</feature>